<evidence type="ECO:0000259" key="2">
    <source>
        <dbReference type="Pfam" id="PF07811"/>
    </source>
</evidence>
<proteinExistence type="predicted"/>
<dbReference type="Pfam" id="PF07811">
    <property type="entry name" value="TadE"/>
    <property type="match status" value="1"/>
</dbReference>
<dbReference type="OrthoDB" id="7189296at2"/>
<accession>A0A1G8EHI5</accession>
<keyword evidence="1" id="KW-0812">Transmembrane</keyword>
<dbReference type="EMBL" id="FNCV01000010">
    <property type="protein sequence ID" value="SDH69179.1"/>
    <property type="molecule type" value="Genomic_DNA"/>
</dbReference>
<keyword evidence="1" id="KW-1133">Transmembrane helix</keyword>
<evidence type="ECO:0000256" key="1">
    <source>
        <dbReference type="SAM" id="Phobius"/>
    </source>
</evidence>
<name>A0A1G8EHI5_9PROT</name>
<dbReference type="STRING" id="83401.SAMN05421742_11038"/>
<dbReference type="InterPro" id="IPR012495">
    <property type="entry name" value="TadE-like_dom"/>
</dbReference>
<feature type="transmembrane region" description="Helical" evidence="1">
    <location>
        <begin position="28"/>
        <end position="51"/>
    </location>
</feature>
<organism evidence="3 4">
    <name type="scientific">Roseospirillum parvum</name>
    <dbReference type="NCBI Taxonomy" id="83401"/>
    <lineage>
        <taxon>Bacteria</taxon>
        <taxon>Pseudomonadati</taxon>
        <taxon>Pseudomonadota</taxon>
        <taxon>Alphaproteobacteria</taxon>
        <taxon>Rhodospirillales</taxon>
        <taxon>Rhodospirillaceae</taxon>
        <taxon>Roseospirillum</taxon>
    </lineage>
</organism>
<sequence length="181" mass="19279">MRHPHSPRLLARLAGLPADRRGMAAVEFAMIVPIMVVLFAGVVEITNFVMLDKKMIAATQSAADLVAQADELTSAELSDILTAARLVMAPFPGDNVALGVASVRFDDDGDAYEDWSDGINGGDVPASASLAAGMGAANESVIIARMTYAYTPIFGQLIMSPTQLEEFSYTRPRTAAFIELN</sequence>
<keyword evidence="4" id="KW-1185">Reference proteome</keyword>
<evidence type="ECO:0000313" key="3">
    <source>
        <dbReference type="EMBL" id="SDH69179.1"/>
    </source>
</evidence>
<dbReference type="AlphaFoldDB" id="A0A1G8EHI5"/>
<protein>
    <submittedName>
        <fullName evidence="3">Flp pilus assembly protein TadG</fullName>
    </submittedName>
</protein>
<gene>
    <name evidence="3" type="ORF">SAMN05421742_11038</name>
</gene>
<keyword evidence="1" id="KW-0472">Membrane</keyword>
<evidence type="ECO:0000313" key="4">
    <source>
        <dbReference type="Proteomes" id="UP000217076"/>
    </source>
</evidence>
<reference evidence="4" key="1">
    <citation type="submission" date="2016-10" db="EMBL/GenBank/DDBJ databases">
        <authorList>
            <person name="Varghese N."/>
            <person name="Submissions S."/>
        </authorList>
    </citation>
    <scope>NUCLEOTIDE SEQUENCE [LARGE SCALE GENOMIC DNA]</scope>
    <source>
        <strain evidence="4">930I</strain>
    </source>
</reference>
<dbReference type="Proteomes" id="UP000217076">
    <property type="component" value="Unassembled WGS sequence"/>
</dbReference>
<dbReference type="RefSeq" id="WP_092620986.1">
    <property type="nucleotide sequence ID" value="NZ_FNCV01000010.1"/>
</dbReference>
<feature type="domain" description="TadE-like" evidence="2">
    <location>
        <begin position="22"/>
        <end position="63"/>
    </location>
</feature>